<accession>A0A7L5BX96</accession>
<dbReference type="AlphaFoldDB" id="A0A7L5BX96"/>
<keyword evidence="2" id="KW-1185">Reference proteome</keyword>
<name>A0A7L5BX96_9RHOB</name>
<organism evidence="1 2">
    <name type="scientific">Pikeienuella piscinae</name>
    <dbReference type="NCBI Taxonomy" id="2748098"/>
    <lineage>
        <taxon>Bacteria</taxon>
        <taxon>Pseudomonadati</taxon>
        <taxon>Pseudomonadota</taxon>
        <taxon>Alphaproteobacteria</taxon>
        <taxon>Rhodobacterales</taxon>
        <taxon>Paracoccaceae</taxon>
        <taxon>Pikeienuella</taxon>
    </lineage>
</organism>
<dbReference type="KEGG" id="hdh:G5B40_03135"/>
<evidence type="ECO:0000313" key="2">
    <source>
        <dbReference type="Proteomes" id="UP000503336"/>
    </source>
</evidence>
<dbReference type="Pfam" id="PF04860">
    <property type="entry name" value="Phage_portal"/>
    <property type="match status" value="1"/>
</dbReference>
<sequence length="392" mass="42201">MLFNILRSGVNAAGERKASAVGGMVAIHAAGRAIWGPRDETSLTRAGYQSNAVVFRAVRMVAEAAAATPMRLTSNGAALTEHPVLSLLAAPNNGQDGAGLLEAVFGNLMLFGDAYLEAAALDDRGAPAELHTLRPDRMRVIPGADGWPEAYEYRVSGRAHRFDMTTEAQPILHMRGFHPLDDHYGMAPLTAAAAAIDIHNSAGKWSKGLLDNAARPSGALVYKGPDGATLSDEQFRRIVNELEDGHQGARNAGRPMLLEGGLDWKPMGFSPSDMEFLKTKEAAAREIALAFGVPPQLLGLPGDTAYSNYQEANRAFYRQTVLPLARRVGAALAGWLGWRWGEILRLTPDLDAIPALQSERESQWRRIAAADFLDAAEKRKLLGLPPRAPAGE</sequence>
<dbReference type="Proteomes" id="UP000503336">
    <property type="component" value="Chromosome"/>
</dbReference>
<dbReference type="NCBIfam" id="TIGR01537">
    <property type="entry name" value="portal_HK97"/>
    <property type="match status" value="1"/>
</dbReference>
<proteinExistence type="predicted"/>
<dbReference type="InterPro" id="IPR006944">
    <property type="entry name" value="Phage/GTA_portal"/>
</dbReference>
<gene>
    <name evidence="1" type="ORF">G5B40_03135</name>
</gene>
<dbReference type="EMBL" id="CP049056">
    <property type="protein sequence ID" value="QIE54514.1"/>
    <property type="molecule type" value="Genomic_DNA"/>
</dbReference>
<protein>
    <submittedName>
        <fullName evidence="1">Phage portal protein</fullName>
    </submittedName>
</protein>
<reference evidence="1 2" key="1">
    <citation type="submission" date="2020-02" db="EMBL/GenBank/DDBJ databases">
        <title>complete genome sequence of Rhodobacteraceae bacterium.</title>
        <authorList>
            <person name="Park J."/>
            <person name="Kim Y.-S."/>
            <person name="Kim K.-H."/>
        </authorList>
    </citation>
    <scope>NUCLEOTIDE SEQUENCE [LARGE SCALE GENOMIC DNA]</scope>
    <source>
        <strain evidence="1 2">RR4-56</strain>
    </source>
</reference>
<dbReference type="InterPro" id="IPR006427">
    <property type="entry name" value="Portal_HK97"/>
</dbReference>
<evidence type="ECO:0000313" key="1">
    <source>
        <dbReference type="EMBL" id="QIE54514.1"/>
    </source>
</evidence>
<dbReference type="RefSeq" id="WP_165094860.1">
    <property type="nucleotide sequence ID" value="NZ_CP049056.1"/>
</dbReference>